<sequence>MSKNSLLLYISWLTALVATLGSLYFSEVRQFIPCDMCWYQRIAMYPLVILLGMATFRSDIEMKRYALPFSVIGMGLSSLHYAEQKIESFGGMAPCQSGVPCDGEYINWLGFITIPFLALIAFVIITVCLLLIQTGKKNG</sequence>
<keyword evidence="5 12" id="KW-0249">Electron transport</keyword>
<evidence type="ECO:0000256" key="6">
    <source>
        <dbReference type="ARBA" id="ARBA00022989"/>
    </source>
</evidence>
<evidence type="ECO:0000256" key="7">
    <source>
        <dbReference type="ARBA" id="ARBA00023002"/>
    </source>
</evidence>
<dbReference type="RefSeq" id="WP_270898284.1">
    <property type="nucleotide sequence ID" value="NZ_JBHSPF010000022.1"/>
</dbReference>
<organism evidence="14 15">
    <name type="scientific">Aliibacillus thermotolerans</name>
    <dbReference type="NCBI Taxonomy" id="1834418"/>
    <lineage>
        <taxon>Bacteria</taxon>
        <taxon>Bacillati</taxon>
        <taxon>Bacillota</taxon>
        <taxon>Bacilli</taxon>
        <taxon>Bacillales</taxon>
        <taxon>Bacillaceae</taxon>
        <taxon>Aliibacillus</taxon>
    </lineage>
</organism>
<dbReference type="Proteomes" id="UP001596143">
    <property type="component" value="Unassembled WGS sequence"/>
</dbReference>
<gene>
    <name evidence="12" type="primary">bdbC</name>
    <name evidence="14" type="ORF">ACFPTR_05770</name>
</gene>
<evidence type="ECO:0000256" key="8">
    <source>
        <dbReference type="ARBA" id="ARBA00023136"/>
    </source>
</evidence>
<comment type="caution">
    <text evidence="14">The sequence shown here is derived from an EMBL/GenBank/DDBJ whole genome shotgun (WGS) entry which is preliminary data.</text>
</comment>
<name>A0ABW0U808_9BACI</name>
<evidence type="ECO:0000256" key="10">
    <source>
        <dbReference type="ARBA" id="ARBA00023186"/>
    </source>
</evidence>
<evidence type="ECO:0000256" key="5">
    <source>
        <dbReference type="ARBA" id="ARBA00022982"/>
    </source>
</evidence>
<dbReference type="InterPro" id="IPR012187">
    <property type="entry name" value="Disulphide_bond_form_BdbC"/>
</dbReference>
<keyword evidence="9 12" id="KW-1015">Disulfide bond</keyword>
<dbReference type="PANTHER" id="PTHR43469:SF1">
    <property type="entry name" value="SPBETA PROPHAGE-DERIVED DISULFIDE BOND FORMATION PROTEIN B"/>
    <property type="match status" value="1"/>
</dbReference>
<feature type="transmembrane region" description="Helical" evidence="13">
    <location>
        <begin position="7"/>
        <end position="26"/>
    </location>
</feature>
<feature type="transmembrane region" description="Helical" evidence="13">
    <location>
        <begin position="65"/>
        <end position="82"/>
    </location>
</feature>
<comment type="function">
    <text evidence="12">Required for disulfide bond formation in some proteins.</text>
</comment>
<feature type="disulfide bond" description="Redox-active" evidence="12">
    <location>
        <begin position="34"/>
        <end position="37"/>
    </location>
</feature>
<evidence type="ECO:0000313" key="15">
    <source>
        <dbReference type="Proteomes" id="UP001596143"/>
    </source>
</evidence>
<evidence type="ECO:0000256" key="1">
    <source>
        <dbReference type="ARBA" id="ARBA00004141"/>
    </source>
</evidence>
<evidence type="ECO:0000256" key="13">
    <source>
        <dbReference type="SAM" id="Phobius"/>
    </source>
</evidence>
<feature type="transmembrane region" description="Helical" evidence="13">
    <location>
        <begin position="108"/>
        <end position="132"/>
    </location>
</feature>
<keyword evidence="3 12" id="KW-0813">Transport</keyword>
<comment type="subcellular location">
    <subcellularLocation>
        <location evidence="12">Cell membrane</location>
        <topology evidence="12">Multi-pass membrane protein</topology>
    </subcellularLocation>
    <subcellularLocation>
        <location evidence="1">Membrane</location>
        <topology evidence="1">Multi-pass membrane protein</topology>
    </subcellularLocation>
</comment>
<keyword evidence="15" id="KW-1185">Reference proteome</keyword>
<dbReference type="PANTHER" id="PTHR43469">
    <property type="entry name" value="DISULFIDE FORMATION PROTEIN-RELATED"/>
    <property type="match status" value="1"/>
</dbReference>
<evidence type="ECO:0000256" key="4">
    <source>
        <dbReference type="ARBA" id="ARBA00022692"/>
    </source>
</evidence>
<dbReference type="PIRSF" id="PIRSF036659">
    <property type="entry name" value="BdbC"/>
    <property type="match status" value="1"/>
</dbReference>
<dbReference type="Gene3D" id="1.20.1550.10">
    <property type="entry name" value="DsbB-like"/>
    <property type="match status" value="1"/>
</dbReference>
<keyword evidence="8 12" id="KW-0472">Membrane</keyword>
<accession>A0ABW0U808</accession>
<evidence type="ECO:0000256" key="12">
    <source>
        <dbReference type="HAMAP-Rule" id="MF_00287"/>
    </source>
</evidence>
<evidence type="ECO:0000256" key="2">
    <source>
        <dbReference type="ARBA" id="ARBA00007602"/>
    </source>
</evidence>
<dbReference type="SUPFAM" id="SSF158442">
    <property type="entry name" value="DsbB-like"/>
    <property type="match status" value="1"/>
</dbReference>
<dbReference type="NCBIfam" id="NF002849">
    <property type="entry name" value="PRK03113.1"/>
    <property type="match status" value="1"/>
</dbReference>
<keyword evidence="11 12" id="KW-0676">Redox-active center</keyword>
<proteinExistence type="inferred from homology"/>
<dbReference type="InterPro" id="IPR023380">
    <property type="entry name" value="DsbB-like_sf"/>
</dbReference>
<keyword evidence="4 12" id="KW-0812">Transmembrane</keyword>
<evidence type="ECO:0000256" key="3">
    <source>
        <dbReference type="ARBA" id="ARBA00022448"/>
    </source>
</evidence>
<evidence type="ECO:0000313" key="14">
    <source>
        <dbReference type="EMBL" id="MFC5628405.1"/>
    </source>
</evidence>
<dbReference type="Pfam" id="PF02600">
    <property type="entry name" value="DsbB"/>
    <property type="match status" value="1"/>
</dbReference>
<keyword evidence="6 12" id="KW-1133">Transmembrane helix</keyword>
<evidence type="ECO:0000256" key="9">
    <source>
        <dbReference type="ARBA" id="ARBA00023157"/>
    </source>
</evidence>
<dbReference type="InterPro" id="IPR003752">
    <property type="entry name" value="DiS_bond_form_DsbB/BdbC"/>
</dbReference>
<keyword evidence="12" id="KW-1003">Cell membrane</keyword>
<dbReference type="EMBL" id="JBHSPF010000022">
    <property type="protein sequence ID" value="MFC5628405.1"/>
    <property type="molecule type" value="Genomic_DNA"/>
</dbReference>
<protein>
    <recommendedName>
        <fullName evidence="12">Probable disulfide formation protein</fullName>
    </recommendedName>
    <alternativeName>
        <fullName evidence="12">Disulfide oxidoreductase</fullName>
    </alternativeName>
    <alternativeName>
        <fullName evidence="12">Thiol-disulfide oxidoreductase</fullName>
    </alternativeName>
</protein>
<keyword evidence="10 12" id="KW-0143">Chaperone</keyword>
<dbReference type="HAMAP" id="MF_00287">
    <property type="entry name" value="BdbC"/>
    <property type="match status" value="1"/>
</dbReference>
<comment type="similarity">
    <text evidence="2 12">Belongs to the DsbB family. BdbC subfamily.</text>
</comment>
<keyword evidence="7 12" id="KW-0560">Oxidoreductase</keyword>
<feature type="transmembrane region" description="Helical" evidence="13">
    <location>
        <begin position="38"/>
        <end position="56"/>
    </location>
</feature>
<feature type="disulfide bond" description="Redox-active" evidence="12">
    <location>
        <begin position="95"/>
        <end position="101"/>
    </location>
</feature>
<reference evidence="15" key="1">
    <citation type="journal article" date="2019" name="Int. J. Syst. Evol. Microbiol.">
        <title>The Global Catalogue of Microorganisms (GCM) 10K type strain sequencing project: providing services to taxonomists for standard genome sequencing and annotation.</title>
        <authorList>
            <consortium name="The Broad Institute Genomics Platform"/>
            <consortium name="The Broad Institute Genome Sequencing Center for Infectious Disease"/>
            <person name="Wu L."/>
            <person name="Ma J."/>
        </authorList>
    </citation>
    <scope>NUCLEOTIDE SEQUENCE [LARGE SCALE GENOMIC DNA]</scope>
    <source>
        <strain evidence="15">CGMCC 1.15790</strain>
    </source>
</reference>
<evidence type="ECO:0000256" key="11">
    <source>
        <dbReference type="ARBA" id="ARBA00023284"/>
    </source>
</evidence>